<evidence type="ECO:0000256" key="1">
    <source>
        <dbReference type="ARBA" id="ARBA00004370"/>
    </source>
</evidence>
<evidence type="ECO:0000256" key="5">
    <source>
        <dbReference type="ARBA" id="ARBA00022989"/>
    </source>
</evidence>
<feature type="transmembrane region" description="Helical" evidence="8">
    <location>
        <begin position="21"/>
        <end position="43"/>
    </location>
</feature>
<dbReference type="PANTHER" id="PTHR37820:SF1">
    <property type="entry name" value="CELL DIVISION PROTEIN FTSQ"/>
    <property type="match status" value="1"/>
</dbReference>
<dbReference type="AlphaFoldDB" id="A0A7X2XH18"/>
<proteinExistence type="predicted"/>
<dbReference type="Proteomes" id="UP000484547">
    <property type="component" value="Unassembled WGS sequence"/>
</dbReference>
<comment type="subcellular location">
    <subcellularLocation>
        <location evidence="1">Membrane</location>
    </subcellularLocation>
</comment>
<reference evidence="12 13" key="1">
    <citation type="journal article" date="2019" name="Nat. Med.">
        <title>A library of human gut bacterial isolates paired with longitudinal multiomics data enables mechanistic microbiome research.</title>
        <authorList>
            <person name="Poyet M."/>
            <person name="Groussin M."/>
            <person name="Gibbons S.M."/>
            <person name="Avila-Pacheco J."/>
            <person name="Jiang X."/>
            <person name="Kearney S.M."/>
            <person name="Perrotta A.R."/>
            <person name="Berdy B."/>
            <person name="Zhao S."/>
            <person name="Lieberman T.D."/>
            <person name="Swanson P.K."/>
            <person name="Smith M."/>
            <person name="Roesemann S."/>
            <person name="Alexander J.E."/>
            <person name="Rich S.A."/>
            <person name="Livny J."/>
            <person name="Vlamakis H."/>
            <person name="Clish C."/>
            <person name="Bullock K."/>
            <person name="Deik A."/>
            <person name="Scott J."/>
            <person name="Pierce K.A."/>
            <person name="Xavier R.J."/>
            <person name="Alm E.J."/>
        </authorList>
    </citation>
    <scope>NUCLEOTIDE SEQUENCE [LARGE SCALE GENOMIC DNA]</scope>
    <source>
        <strain evidence="10 13">BIOML-A13</strain>
        <strain evidence="11 12">BIOML-A3</strain>
    </source>
</reference>
<keyword evidence="4 8" id="KW-0812">Transmembrane</keyword>
<dbReference type="InterPro" id="IPR013685">
    <property type="entry name" value="POTRA_FtsQ_type"/>
</dbReference>
<evidence type="ECO:0000313" key="10">
    <source>
        <dbReference type="EMBL" id="MTT76585.1"/>
    </source>
</evidence>
<feature type="domain" description="POTRA" evidence="9">
    <location>
        <begin position="48"/>
        <end position="116"/>
    </location>
</feature>
<dbReference type="Gene3D" id="3.40.50.11690">
    <property type="entry name" value="Cell division protein FtsQ/DivIB"/>
    <property type="match status" value="1"/>
</dbReference>
<sequence>MRKVQSTRERLRKERRRRRVRLLRFICFCIICAALLAAGWHWVRQPGFAFGSINVEGSDKVTAKDILQISGVQEPVNLFVISPWQVQKALTHDVRFEKADVSYSWPGVMRVKITERRPAVYLACSYNGYAKVDYTGVVMEVSDGIKDANAPVLSGIVTGNIYFGDRIGEKQVLLILEFLSQLDRDTVAHISEIAVDQQNNVKFYLQYGYPILLGDVYKIMDKLNLFVTVFNEIKAKNIQAEFIDLTFTKPYIKLKQ</sequence>
<dbReference type="InterPro" id="IPR034746">
    <property type="entry name" value="POTRA"/>
</dbReference>
<dbReference type="InterPro" id="IPR050487">
    <property type="entry name" value="FtsQ_DivIB"/>
</dbReference>
<dbReference type="EMBL" id="WNBM01000009">
    <property type="protein sequence ID" value="MTT76585.1"/>
    <property type="molecule type" value="Genomic_DNA"/>
</dbReference>
<dbReference type="GO" id="GO:0005886">
    <property type="term" value="C:plasma membrane"/>
    <property type="evidence" value="ECO:0007669"/>
    <property type="project" value="TreeGrafter"/>
</dbReference>
<dbReference type="Pfam" id="PF03799">
    <property type="entry name" value="FtsQ_DivIB_C"/>
    <property type="match status" value="1"/>
</dbReference>
<comment type="caution">
    <text evidence="10">The sequence shown here is derived from an EMBL/GenBank/DDBJ whole genome shotgun (WGS) entry which is preliminary data.</text>
</comment>
<keyword evidence="5 8" id="KW-1133">Transmembrane helix</keyword>
<gene>
    <name evidence="10" type="ORF">GMD11_09960</name>
    <name evidence="11" type="ORF">GMD18_09445</name>
</gene>
<keyword evidence="3" id="KW-0132">Cell division</keyword>
<keyword evidence="2" id="KW-1003">Cell membrane</keyword>
<evidence type="ECO:0000313" key="13">
    <source>
        <dbReference type="Proteomes" id="UP000484547"/>
    </source>
</evidence>
<evidence type="ECO:0000256" key="6">
    <source>
        <dbReference type="ARBA" id="ARBA00023136"/>
    </source>
</evidence>
<evidence type="ECO:0000259" key="9">
    <source>
        <dbReference type="PROSITE" id="PS51779"/>
    </source>
</evidence>
<name>A0A7X2XH18_9FIRM</name>
<dbReference type="GO" id="GO:0051301">
    <property type="term" value="P:cell division"/>
    <property type="evidence" value="ECO:0007669"/>
    <property type="project" value="UniProtKB-KW"/>
</dbReference>
<dbReference type="EMBL" id="WNBW01000009">
    <property type="protein sequence ID" value="MTU04622.1"/>
    <property type="molecule type" value="Genomic_DNA"/>
</dbReference>
<organism evidence="10 13">
    <name type="scientific">Phascolarctobacterium faecium</name>
    <dbReference type="NCBI Taxonomy" id="33025"/>
    <lineage>
        <taxon>Bacteria</taxon>
        <taxon>Bacillati</taxon>
        <taxon>Bacillota</taxon>
        <taxon>Negativicutes</taxon>
        <taxon>Acidaminococcales</taxon>
        <taxon>Acidaminococcaceae</taxon>
        <taxon>Phascolarctobacterium</taxon>
    </lineage>
</organism>
<dbReference type="InterPro" id="IPR045335">
    <property type="entry name" value="FtsQ_C_sf"/>
</dbReference>
<dbReference type="Pfam" id="PF08478">
    <property type="entry name" value="POTRA_1"/>
    <property type="match status" value="1"/>
</dbReference>
<dbReference type="InterPro" id="IPR005548">
    <property type="entry name" value="Cell_div_FtsQ/DivIB_C"/>
</dbReference>
<evidence type="ECO:0000256" key="2">
    <source>
        <dbReference type="ARBA" id="ARBA00022475"/>
    </source>
</evidence>
<dbReference type="PROSITE" id="PS51779">
    <property type="entry name" value="POTRA"/>
    <property type="match status" value="1"/>
</dbReference>
<keyword evidence="6 8" id="KW-0472">Membrane</keyword>
<evidence type="ECO:0000256" key="4">
    <source>
        <dbReference type="ARBA" id="ARBA00022692"/>
    </source>
</evidence>
<accession>A0A7X2XH18</accession>
<evidence type="ECO:0000313" key="12">
    <source>
        <dbReference type="Proteomes" id="UP000443070"/>
    </source>
</evidence>
<evidence type="ECO:0000256" key="7">
    <source>
        <dbReference type="ARBA" id="ARBA00023306"/>
    </source>
</evidence>
<evidence type="ECO:0000313" key="11">
    <source>
        <dbReference type="EMBL" id="MTU04622.1"/>
    </source>
</evidence>
<keyword evidence="7" id="KW-0131">Cell cycle</keyword>
<protein>
    <submittedName>
        <fullName evidence="10">FtsQ-type POTRA domain-containing protein</fullName>
    </submittedName>
</protein>
<keyword evidence="12" id="KW-1185">Reference proteome</keyword>
<dbReference type="Proteomes" id="UP000443070">
    <property type="component" value="Unassembled WGS sequence"/>
</dbReference>
<evidence type="ECO:0000256" key="3">
    <source>
        <dbReference type="ARBA" id="ARBA00022618"/>
    </source>
</evidence>
<evidence type="ECO:0000256" key="8">
    <source>
        <dbReference type="SAM" id="Phobius"/>
    </source>
</evidence>
<dbReference type="PANTHER" id="PTHR37820">
    <property type="entry name" value="CELL DIVISION PROTEIN DIVIB"/>
    <property type="match status" value="1"/>
</dbReference>